<dbReference type="AlphaFoldDB" id="A0A6C2D5D9"/>
<dbReference type="EMBL" id="SDKK01000004">
    <property type="protein sequence ID" value="TYC60899.1"/>
    <property type="molecule type" value="Genomic_DNA"/>
</dbReference>
<dbReference type="Proteomes" id="UP000389128">
    <property type="component" value="Unassembled WGS sequence"/>
</dbReference>
<evidence type="ECO:0000313" key="2">
    <source>
        <dbReference type="Proteomes" id="UP000389128"/>
    </source>
</evidence>
<accession>A0A6C2D5D9</accession>
<proteinExistence type="predicted"/>
<comment type="caution">
    <text evidence="1">The sequence shown here is derived from an EMBL/GenBank/DDBJ whole genome shotgun (WGS) entry which is preliminary data.</text>
</comment>
<evidence type="ECO:0000313" key="1">
    <source>
        <dbReference type="EMBL" id="TYC60899.1"/>
    </source>
</evidence>
<keyword evidence="2" id="KW-1185">Reference proteome</keyword>
<dbReference type="OrthoDB" id="46712at2"/>
<name>A0A6C2D5D9_9RHOO</name>
<organism evidence="1 2">
    <name type="scientific">Zoogloea oleivorans</name>
    <dbReference type="NCBI Taxonomy" id="1552750"/>
    <lineage>
        <taxon>Bacteria</taxon>
        <taxon>Pseudomonadati</taxon>
        <taxon>Pseudomonadota</taxon>
        <taxon>Betaproteobacteria</taxon>
        <taxon>Rhodocyclales</taxon>
        <taxon>Zoogloeaceae</taxon>
        <taxon>Zoogloea</taxon>
    </lineage>
</organism>
<sequence length="90" mass="10292">MSLQVEALFTASLGLQALWQVIKVELNTDKRRIDFEVGHTGQRRHLQCWAEQIQTFDRAPLGWRSLEGKARRQRHSIPVHGMRVANTASG</sequence>
<gene>
    <name evidence="1" type="ORF">ETQ85_05740</name>
</gene>
<reference evidence="1 2" key="1">
    <citation type="submission" date="2019-01" db="EMBL/GenBank/DDBJ databases">
        <title>Zoogloea oleivorans genome sequencing and assembly.</title>
        <authorList>
            <person name="Tancsics A."/>
            <person name="Farkas M."/>
            <person name="Kriszt B."/>
            <person name="Maroti G."/>
            <person name="Horvath B."/>
        </authorList>
    </citation>
    <scope>NUCLEOTIDE SEQUENCE [LARGE SCALE GENOMIC DNA]</scope>
    <source>
        <strain evidence="1 2">Buc</strain>
    </source>
</reference>
<protein>
    <submittedName>
        <fullName evidence="1">Uncharacterized protein</fullName>
    </submittedName>
</protein>